<comment type="caution">
    <text evidence="1">The sequence shown here is derived from an EMBL/GenBank/DDBJ whole genome shotgun (WGS) entry which is preliminary data.</text>
</comment>
<protein>
    <submittedName>
        <fullName evidence="1">Uncharacterized protein</fullName>
    </submittedName>
</protein>
<proteinExistence type="predicted"/>
<reference evidence="1 2" key="1">
    <citation type="submission" date="2019-03" db="EMBL/GenBank/DDBJ databases">
        <title>Single cell metagenomics reveals metabolic interactions within the superorganism composed of flagellate Streblomastix strix and complex community of Bacteroidetes bacteria on its surface.</title>
        <authorList>
            <person name="Treitli S.C."/>
            <person name="Kolisko M."/>
            <person name="Husnik F."/>
            <person name="Keeling P."/>
            <person name="Hampl V."/>
        </authorList>
    </citation>
    <scope>NUCLEOTIDE SEQUENCE [LARGE SCALE GENOMIC DNA]</scope>
    <source>
        <strain evidence="1">ST1C</strain>
    </source>
</reference>
<sequence length="93" mass="11275">MLLTFLDCSQKPLKESLGQISFILCRSCFKILEMKHLHLQFQEKIPKYLIPFLELDMSQVHLTWTIYTPTHITNRFTLNQLRFFNLQYLQIQR</sequence>
<dbReference type="AlphaFoldDB" id="A0A5J4WNJ1"/>
<accession>A0A5J4WNJ1</accession>
<evidence type="ECO:0000313" key="2">
    <source>
        <dbReference type="Proteomes" id="UP000324800"/>
    </source>
</evidence>
<dbReference type="Proteomes" id="UP000324800">
    <property type="component" value="Unassembled WGS sequence"/>
</dbReference>
<name>A0A5J4WNJ1_9EUKA</name>
<gene>
    <name evidence="1" type="ORF">EZS28_007813</name>
</gene>
<dbReference type="EMBL" id="SNRW01001373">
    <property type="protein sequence ID" value="KAA6396657.1"/>
    <property type="molecule type" value="Genomic_DNA"/>
</dbReference>
<organism evidence="1 2">
    <name type="scientific">Streblomastix strix</name>
    <dbReference type="NCBI Taxonomy" id="222440"/>
    <lineage>
        <taxon>Eukaryota</taxon>
        <taxon>Metamonada</taxon>
        <taxon>Preaxostyla</taxon>
        <taxon>Oxymonadida</taxon>
        <taxon>Streblomastigidae</taxon>
        <taxon>Streblomastix</taxon>
    </lineage>
</organism>
<evidence type="ECO:0000313" key="1">
    <source>
        <dbReference type="EMBL" id="KAA6396657.1"/>
    </source>
</evidence>